<evidence type="ECO:0000256" key="3">
    <source>
        <dbReference type="ARBA" id="ARBA00022553"/>
    </source>
</evidence>
<comment type="catalytic activity">
    <reaction evidence="1">
        <text>ATP + protein L-histidine = ADP + protein N-phospho-L-histidine.</text>
        <dbReference type="EC" id="2.7.13.3"/>
    </reaction>
</comment>
<evidence type="ECO:0000259" key="11">
    <source>
        <dbReference type="PROSITE" id="PS50109"/>
    </source>
</evidence>
<dbReference type="PRINTS" id="PR00344">
    <property type="entry name" value="BCTRLSENSOR"/>
</dbReference>
<dbReference type="CDD" id="cd00075">
    <property type="entry name" value="HATPase"/>
    <property type="match status" value="1"/>
</dbReference>
<dbReference type="PROSITE" id="PS50109">
    <property type="entry name" value="HIS_KIN"/>
    <property type="match status" value="1"/>
</dbReference>
<dbReference type="AlphaFoldDB" id="L0GY57"/>
<sequence length="701" mass="77012">MKGSDHRRARNRLRLGIALFVLALAVPSLLLVSKAYDQLKWQSFRQQQLVAEELAERINDSLVSIIRREDARPIEDYAFLVRSGERMRSYGKRSPLAEMPSGEIIPGLIGWFQVAADGDFSSPLVPAAGISPADYGVDAAELTLRQARARQIRGILVGNRLVERGDRKDRAELAAKEPETAAGMAPRPLGATIDREEGPASATRQEGDAPRARREIQAEDRLSQAAFERLARKGVAPGPESDEAGRLKRTDQLQLDEELALRSQRQQAAAVDDKAAFRSAPAEAVSVSPLGSRSNPLPFSDAESDRRMPVQLFGNAVEPFEVGRLDSGHLLLFRSVWREGERVIQGALIEQRPFLEELVGRPLATTVLAHTTHLIVAYRGAVLASFRAQPDGQYGIRATALRSGPPPLSGSLLYRTRMQEPFGGLELIYSVGRLPAPAGAAVIGWMAGTLAIVLLAGGWLMYRLGLSQLALVRQQQDFVSAVSHELKTPLTSIRMYAEMLRAGFAPEERKATYYRFIHEESERLSRLIANVLQLARIGRDALVLEPRAIAIGALMAMVRERVATQVERAGFAFEVDCATEAEILADPDAFVQIVINLVDNALKFSANAAQRRILIGCDVMERNQLCVRVRDFGPGIPKVQRKRIFDLFYRGPEAKANAISGTGIGLALVQRLVRAMNGKVEVTDANPGAEIRIVMPMRRAP</sequence>
<feature type="region of interest" description="Disordered" evidence="9">
    <location>
        <begin position="171"/>
        <end position="250"/>
    </location>
</feature>
<keyword evidence="7" id="KW-0067">ATP-binding</keyword>
<accession>L0GY57</accession>
<evidence type="ECO:0000256" key="10">
    <source>
        <dbReference type="SAM" id="Phobius"/>
    </source>
</evidence>
<dbReference type="GO" id="GO:0000155">
    <property type="term" value="F:phosphorelay sensor kinase activity"/>
    <property type="evidence" value="ECO:0007669"/>
    <property type="project" value="InterPro"/>
</dbReference>
<organism evidence="12 13">
    <name type="scientific">Thioflavicoccus mobilis 8321</name>
    <dbReference type="NCBI Taxonomy" id="765912"/>
    <lineage>
        <taxon>Bacteria</taxon>
        <taxon>Pseudomonadati</taxon>
        <taxon>Pseudomonadota</taxon>
        <taxon>Gammaproteobacteria</taxon>
        <taxon>Chromatiales</taxon>
        <taxon>Chromatiaceae</taxon>
        <taxon>Thioflavicoccus</taxon>
    </lineage>
</organism>
<evidence type="ECO:0000313" key="12">
    <source>
        <dbReference type="EMBL" id="AGA90896.1"/>
    </source>
</evidence>
<name>L0GY57_9GAMM</name>
<gene>
    <name evidence="12" type="ORF">Thimo_2145</name>
</gene>
<evidence type="ECO:0000256" key="8">
    <source>
        <dbReference type="ARBA" id="ARBA00023012"/>
    </source>
</evidence>
<keyword evidence="10" id="KW-0812">Transmembrane</keyword>
<dbReference type="GO" id="GO:0007234">
    <property type="term" value="P:osmosensory signaling via phosphorelay pathway"/>
    <property type="evidence" value="ECO:0007669"/>
    <property type="project" value="TreeGrafter"/>
</dbReference>
<evidence type="ECO:0000256" key="9">
    <source>
        <dbReference type="SAM" id="MobiDB-lite"/>
    </source>
</evidence>
<keyword evidence="13" id="KW-1185">Reference proteome</keyword>
<dbReference type="OrthoDB" id="9804645at2"/>
<evidence type="ECO:0000256" key="2">
    <source>
        <dbReference type="ARBA" id="ARBA00012438"/>
    </source>
</evidence>
<dbReference type="InterPro" id="IPR036890">
    <property type="entry name" value="HATPase_C_sf"/>
</dbReference>
<dbReference type="STRING" id="765912.Thimo_2145"/>
<keyword evidence="3" id="KW-0597">Phosphoprotein</keyword>
<keyword evidence="10" id="KW-0472">Membrane</keyword>
<dbReference type="PANTHER" id="PTHR42878">
    <property type="entry name" value="TWO-COMPONENT HISTIDINE KINASE"/>
    <property type="match status" value="1"/>
</dbReference>
<keyword evidence="6 12" id="KW-0418">Kinase</keyword>
<dbReference type="SUPFAM" id="SSF47384">
    <property type="entry name" value="Homodimeric domain of signal transducing histidine kinase"/>
    <property type="match status" value="1"/>
</dbReference>
<keyword evidence="8" id="KW-0902">Two-component regulatory system</keyword>
<dbReference type="Pfam" id="PF00512">
    <property type="entry name" value="HisKA"/>
    <property type="match status" value="1"/>
</dbReference>
<keyword evidence="10" id="KW-1133">Transmembrane helix</keyword>
<dbReference type="SMART" id="SM00387">
    <property type="entry name" value="HATPase_c"/>
    <property type="match status" value="1"/>
</dbReference>
<dbReference type="RefSeq" id="WP_015281036.1">
    <property type="nucleotide sequence ID" value="NC_019940.1"/>
</dbReference>
<reference evidence="12 13" key="1">
    <citation type="submission" date="2011-09" db="EMBL/GenBank/DDBJ databases">
        <title>Complete sequence of chromosome of Thioflavicoccus mobilis 8321.</title>
        <authorList>
            <consortium name="US DOE Joint Genome Institute"/>
            <person name="Lucas S."/>
            <person name="Han J."/>
            <person name="Lapidus A."/>
            <person name="Cheng J.-F."/>
            <person name="Goodwin L."/>
            <person name="Pitluck S."/>
            <person name="Peters L."/>
            <person name="Ovchinnikova G."/>
            <person name="Lu M."/>
            <person name="Detter J.C."/>
            <person name="Han C."/>
            <person name="Tapia R."/>
            <person name="Land M."/>
            <person name="Hauser L."/>
            <person name="Kyrpides N."/>
            <person name="Ivanova N."/>
            <person name="Pagani I."/>
            <person name="Vogl K."/>
            <person name="Liu Z."/>
            <person name="Imhoff J."/>
            <person name="Thiel V."/>
            <person name="Frigaard N.-U."/>
            <person name="Bryant D."/>
            <person name="Woyke T."/>
        </authorList>
    </citation>
    <scope>NUCLEOTIDE SEQUENCE [LARGE SCALE GENOMIC DNA]</scope>
    <source>
        <strain evidence="12 13">8321</strain>
    </source>
</reference>
<evidence type="ECO:0000313" key="13">
    <source>
        <dbReference type="Proteomes" id="UP000010816"/>
    </source>
</evidence>
<dbReference type="PANTHER" id="PTHR42878:SF7">
    <property type="entry name" value="SENSOR HISTIDINE KINASE GLRK"/>
    <property type="match status" value="1"/>
</dbReference>
<dbReference type="InterPro" id="IPR005467">
    <property type="entry name" value="His_kinase_dom"/>
</dbReference>
<evidence type="ECO:0000256" key="5">
    <source>
        <dbReference type="ARBA" id="ARBA00022741"/>
    </source>
</evidence>
<dbReference type="Gene3D" id="1.10.287.130">
    <property type="match status" value="1"/>
</dbReference>
<dbReference type="Proteomes" id="UP000010816">
    <property type="component" value="Chromosome"/>
</dbReference>
<feature type="transmembrane region" description="Helical" evidence="10">
    <location>
        <begin position="442"/>
        <end position="462"/>
    </location>
</feature>
<dbReference type="GO" id="GO:0030295">
    <property type="term" value="F:protein kinase activator activity"/>
    <property type="evidence" value="ECO:0007669"/>
    <property type="project" value="TreeGrafter"/>
</dbReference>
<dbReference type="CDD" id="cd00082">
    <property type="entry name" value="HisKA"/>
    <property type="match status" value="1"/>
</dbReference>
<dbReference type="InterPro" id="IPR004358">
    <property type="entry name" value="Sig_transdc_His_kin-like_C"/>
</dbReference>
<dbReference type="Gene3D" id="3.30.565.10">
    <property type="entry name" value="Histidine kinase-like ATPase, C-terminal domain"/>
    <property type="match status" value="1"/>
</dbReference>
<dbReference type="EMBL" id="CP003051">
    <property type="protein sequence ID" value="AGA90896.1"/>
    <property type="molecule type" value="Genomic_DNA"/>
</dbReference>
<dbReference type="Pfam" id="PF02518">
    <property type="entry name" value="HATPase_c"/>
    <property type="match status" value="1"/>
</dbReference>
<dbReference type="InterPro" id="IPR036097">
    <property type="entry name" value="HisK_dim/P_sf"/>
</dbReference>
<evidence type="ECO:0000256" key="4">
    <source>
        <dbReference type="ARBA" id="ARBA00022679"/>
    </source>
</evidence>
<keyword evidence="5" id="KW-0547">Nucleotide-binding</keyword>
<keyword evidence="4" id="KW-0808">Transferase</keyword>
<dbReference type="EC" id="2.7.13.3" evidence="2"/>
<dbReference type="HOGENOM" id="CLU_381194_0_0_6"/>
<dbReference type="FunFam" id="1.10.287.130:FF:000001">
    <property type="entry name" value="Two-component sensor histidine kinase"/>
    <property type="match status" value="1"/>
</dbReference>
<protein>
    <recommendedName>
        <fullName evidence="2">histidine kinase</fullName>
        <ecNumber evidence="2">2.7.13.3</ecNumber>
    </recommendedName>
</protein>
<evidence type="ECO:0000256" key="6">
    <source>
        <dbReference type="ARBA" id="ARBA00022777"/>
    </source>
</evidence>
<dbReference type="InterPro" id="IPR003661">
    <property type="entry name" value="HisK_dim/P_dom"/>
</dbReference>
<feature type="region of interest" description="Disordered" evidence="9">
    <location>
        <begin position="282"/>
        <end position="303"/>
    </location>
</feature>
<dbReference type="SMART" id="SM00388">
    <property type="entry name" value="HisKA"/>
    <property type="match status" value="1"/>
</dbReference>
<evidence type="ECO:0000256" key="7">
    <source>
        <dbReference type="ARBA" id="ARBA00022840"/>
    </source>
</evidence>
<feature type="domain" description="Histidine kinase" evidence="11">
    <location>
        <begin position="481"/>
        <end position="699"/>
    </location>
</feature>
<feature type="compositionally biased region" description="Basic and acidic residues" evidence="9">
    <location>
        <begin position="205"/>
        <end position="222"/>
    </location>
</feature>
<dbReference type="eggNOG" id="COG2205">
    <property type="taxonomic scope" value="Bacteria"/>
</dbReference>
<proteinExistence type="predicted"/>
<evidence type="ECO:0000256" key="1">
    <source>
        <dbReference type="ARBA" id="ARBA00000085"/>
    </source>
</evidence>
<dbReference type="InterPro" id="IPR050351">
    <property type="entry name" value="BphY/WalK/GraS-like"/>
</dbReference>
<dbReference type="KEGG" id="tmb:Thimo_2145"/>
<dbReference type="GO" id="GO:0000156">
    <property type="term" value="F:phosphorelay response regulator activity"/>
    <property type="evidence" value="ECO:0007669"/>
    <property type="project" value="TreeGrafter"/>
</dbReference>
<dbReference type="InterPro" id="IPR003594">
    <property type="entry name" value="HATPase_dom"/>
</dbReference>
<dbReference type="GO" id="GO:0005524">
    <property type="term" value="F:ATP binding"/>
    <property type="evidence" value="ECO:0007669"/>
    <property type="project" value="UniProtKB-KW"/>
</dbReference>
<dbReference type="SUPFAM" id="SSF55874">
    <property type="entry name" value="ATPase domain of HSP90 chaperone/DNA topoisomerase II/histidine kinase"/>
    <property type="match status" value="1"/>
</dbReference>